<accession>A0A0B7GXZ2</accession>
<organism evidence="1 2">
    <name type="scientific">Treponema phagedenis</name>
    <dbReference type="NCBI Taxonomy" id="162"/>
    <lineage>
        <taxon>Bacteria</taxon>
        <taxon>Pseudomonadati</taxon>
        <taxon>Spirochaetota</taxon>
        <taxon>Spirochaetia</taxon>
        <taxon>Spirochaetales</taxon>
        <taxon>Treponemataceae</taxon>
        <taxon>Treponema</taxon>
    </lineage>
</organism>
<dbReference type="EMBL" id="CDNC01000014">
    <property type="protein sequence ID" value="CEM61845.1"/>
    <property type="molecule type" value="Genomic_DNA"/>
</dbReference>
<evidence type="ECO:0000313" key="1">
    <source>
        <dbReference type="EMBL" id="CEM61845.1"/>
    </source>
</evidence>
<sequence>MPVVPRSSDVLKQGCLQSFKTRSTDLIKNTKNQGVAVVPRRSDVLKQGCLQSFKTRRPNFDKDVKIRSWFQRVNTSHPYV</sequence>
<dbReference type="AlphaFoldDB" id="A0A0B7GXZ2"/>
<evidence type="ECO:0000313" key="2">
    <source>
        <dbReference type="Proteomes" id="UP000042527"/>
    </source>
</evidence>
<keyword evidence="2" id="KW-1185">Reference proteome</keyword>
<name>A0A0B7GXZ2_TREPH</name>
<protein>
    <submittedName>
        <fullName evidence="1">Uncharacterized protein</fullName>
    </submittedName>
</protein>
<dbReference type="Proteomes" id="UP000042527">
    <property type="component" value="Unassembled WGS sequence"/>
</dbReference>
<proteinExistence type="predicted"/>
<reference evidence="2" key="1">
    <citation type="submission" date="2015-01" db="EMBL/GenBank/DDBJ databases">
        <authorList>
            <person name="Manzoor Shahid"/>
            <person name="Zubair Saima"/>
        </authorList>
    </citation>
    <scope>NUCLEOTIDE SEQUENCE [LARGE SCALE GENOMIC DNA]</scope>
    <source>
        <strain evidence="2">V1</strain>
    </source>
</reference>
<gene>
    <name evidence="1" type="ORF">TPHV1_210078</name>
</gene>